<dbReference type="EMBL" id="LJUI01000076">
    <property type="protein sequence ID" value="KPK68410.1"/>
    <property type="molecule type" value="Genomic_DNA"/>
</dbReference>
<keyword evidence="1" id="KW-0489">Methyltransferase</keyword>
<dbReference type="InterPro" id="IPR029063">
    <property type="entry name" value="SAM-dependent_MTases_sf"/>
</dbReference>
<dbReference type="InterPro" id="IPR004398">
    <property type="entry name" value="RNA_MeTrfase_RsmD"/>
</dbReference>
<dbReference type="Proteomes" id="UP000051717">
    <property type="component" value="Unassembled WGS sequence"/>
</dbReference>
<evidence type="ECO:0000313" key="3">
    <source>
        <dbReference type="EMBL" id="KPK68410.1"/>
    </source>
</evidence>
<dbReference type="GO" id="GO:0008168">
    <property type="term" value="F:methyltransferase activity"/>
    <property type="evidence" value="ECO:0007669"/>
    <property type="project" value="UniProtKB-KW"/>
</dbReference>
<dbReference type="PANTHER" id="PTHR43542">
    <property type="entry name" value="METHYLTRANSFERASE"/>
    <property type="match status" value="1"/>
</dbReference>
<feature type="non-terminal residue" evidence="3">
    <location>
        <position position="110"/>
    </location>
</feature>
<organism evidence="3 4">
    <name type="scientific">candidate division TA06 bacterium SM23_40</name>
    <dbReference type="NCBI Taxonomy" id="1703774"/>
    <lineage>
        <taxon>Bacteria</taxon>
        <taxon>Bacteria division TA06</taxon>
    </lineage>
</organism>
<reference evidence="3 4" key="1">
    <citation type="journal article" date="2015" name="Microbiome">
        <title>Genomic resolution of linkages in carbon, nitrogen, and sulfur cycling among widespread estuary sediment bacteria.</title>
        <authorList>
            <person name="Baker B.J."/>
            <person name="Lazar C.S."/>
            <person name="Teske A.P."/>
            <person name="Dick G.J."/>
        </authorList>
    </citation>
    <scope>NUCLEOTIDE SEQUENCE [LARGE SCALE GENOMIC DNA]</scope>
    <source>
        <strain evidence="3">SM23_40</strain>
    </source>
</reference>
<keyword evidence="2" id="KW-0808">Transferase</keyword>
<dbReference type="Pfam" id="PF03602">
    <property type="entry name" value="Cons_hypoth95"/>
    <property type="match status" value="1"/>
</dbReference>
<evidence type="ECO:0000256" key="1">
    <source>
        <dbReference type="ARBA" id="ARBA00022603"/>
    </source>
</evidence>
<protein>
    <recommendedName>
        <fullName evidence="5">16S rRNA (Guanine(966)-N(2))-methyltransferase RsmD</fullName>
    </recommendedName>
</protein>
<evidence type="ECO:0000313" key="4">
    <source>
        <dbReference type="Proteomes" id="UP000051717"/>
    </source>
</evidence>
<evidence type="ECO:0000256" key="2">
    <source>
        <dbReference type="ARBA" id="ARBA00022679"/>
    </source>
</evidence>
<proteinExistence type="predicted"/>
<comment type="caution">
    <text evidence="3">The sequence shown here is derived from an EMBL/GenBank/DDBJ whole genome shotgun (WGS) entry which is preliminary data.</text>
</comment>
<gene>
    <name evidence="3" type="ORF">AMJ82_08325</name>
</gene>
<dbReference type="GO" id="GO:0031167">
    <property type="term" value="P:rRNA methylation"/>
    <property type="evidence" value="ECO:0007669"/>
    <property type="project" value="InterPro"/>
</dbReference>
<accession>A0A0S8G9P1</accession>
<name>A0A0S8G9P1_UNCT6</name>
<evidence type="ECO:0008006" key="5">
    <source>
        <dbReference type="Google" id="ProtNLM"/>
    </source>
</evidence>
<dbReference type="SUPFAM" id="SSF53335">
    <property type="entry name" value="S-adenosyl-L-methionine-dependent methyltransferases"/>
    <property type="match status" value="1"/>
</dbReference>
<dbReference type="PANTHER" id="PTHR43542:SF1">
    <property type="entry name" value="METHYLTRANSFERASE"/>
    <property type="match status" value="1"/>
</dbReference>
<sequence>MRITGGGARGRSIATLRGLTMRPTASKVRQAIFDVLAGAVAESSVLDLFAGGGTLGLEALSRGAAAALFVDSHRAAEALLWRNIRHLGFEDKCSVVRGDVRVVIRRLAAS</sequence>
<dbReference type="AlphaFoldDB" id="A0A0S8G9P1"/>
<dbReference type="Gene3D" id="3.40.50.150">
    <property type="entry name" value="Vaccinia Virus protein VP39"/>
    <property type="match status" value="1"/>
</dbReference>